<name>A0AAV1BZS3_OLDCO</name>
<dbReference type="PANTHER" id="PTHR31168">
    <property type="entry name" value="OS02G0292800 PROTEIN"/>
    <property type="match status" value="1"/>
</dbReference>
<reference evidence="2" key="1">
    <citation type="submission" date="2023-03" db="EMBL/GenBank/DDBJ databases">
        <authorList>
            <person name="Julca I."/>
        </authorList>
    </citation>
    <scope>NUCLEOTIDE SEQUENCE</scope>
</reference>
<keyword evidence="1" id="KW-0812">Transmembrane</keyword>
<organism evidence="2 3">
    <name type="scientific">Oldenlandia corymbosa var. corymbosa</name>
    <dbReference type="NCBI Taxonomy" id="529605"/>
    <lineage>
        <taxon>Eukaryota</taxon>
        <taxon>Viridiplantae</taxon>
        <taxon>Streptophyta</taxon>
        <taxon>Embryophyta</taxon>
        <taxon>Tracheophyta</taxon>
        <taxon>Spermatophyta</taxon>
        <taxon>Magnoliopsida</taxon>
        <taxon>eudicotyledons</taxon>
        <taxon>Gunneridae</taxon>
        <taxon>Pentapetalae</taxon>
        <taxon>asterids</taxon>
        <taxon>lamiids</taxon>
        <taxon>Gentianales</taxon>
        <taxon>Rubiaceae</taxon>
        <taxon>Rubioideae</taxon>
        <taxon>Spermacoceae</taxon>
        <taxon>Hedyotis-Oldenlandia complex</taxon>
        <taxon>Oldenlandia</taxon>
    </lineage>
</organism>
<dbReference type="Proteomes" id="UP001161247">
    <property type="component" value="Chromosome 1"/>
</dbReference>
<feature type="transmembrane region" description="Helical" evidence="1">
    <location>
        <begin position="130"/>
        <end position="150"/>
    </location>
</feature>
<proteinExistence type="predicted"/>
<gene>
    <name evidence="2" type="ORF">OLC1_LOCUS1235</name>
</gene>
<dbReference type="InterPro" id="IPR006747">
    <property type="entry name" value="DUF599"/>
</dbReference>
<feature type="transmembrane region" description="Helical" evidence="1">
    <location>
        <begin position="24"/>
        <end position="46"/>
    </location>
</feature>
<dbReference type="AlphaFoldDB" id="A0AAV1BZS3"/>
<sequence length="256" mass="29124">MFTFSLWRDKIVVEMWIMGWRKEYLDLVLAPLSLFIMFGYHLFLLYRYLKHPKSTVIGYENHNKRAWVDKMMEIDAKERPAISVLGNSISAAATLSSISLVLSSLIGAWLGSSNQTVFTSNLIYGDTSPSIISIKYISLLICFLVAFGAFVHGTRCFVHASYLMTMPINAGIPVGYIEKEVIRGNHFYEFGMRALYFSTTFLVWVFGPIPMFVSSLVMVILLHNLDTNSMPMLQFGPLGHQEFMRTNKITNLSSQE</sequence>
<accession>A0AAV1BZS3</accession>
<keyword evidence="3" id="KW-1185">Reference proteome</keyword>
<evidence type="ECO:0000313" key="2">
    <source>
        <dbReference type="EMBL" id="CAI9088730.1"/>
    </source>
</evidence>
<evidence type="ECO:0000256" key="1">
    <source>
        <dbReference type="SAM" id="Phobius"/>
    </source>
</evidence>
<protein>
    <submittedName>
        <fullName evidence="2">OLC1v1023152C1</fullName>
    </submittedName>
</protein>
<keyword evidence="1" id="KW-1133">Transmembrane helix</keyword>
<feature type="transmembrane region" description="Helical" evidence="1">
    <location>
        <begin position="89"/>
        <end position="110"/>
    </location>
</feature>
<dbReference type="PANTHER" id="PTHR31168:SF30">
    <property type="entry name" value="DUF599 DOMAIN-CONTAINING PROTEIN"/>
    <property type="match status" value="1"/>
</dbReference>
<evidence type="ECO:0000313" key="3">
    <source>
        <dbReference type="Proteomes" id="UP001161247"/>
    </source>
</evidence>
<dbReference type="Pfam" id="PF04654">
    <property type="entry name" value="DUF599"/>
    <property type="match status" value="1"/>
</dbReference>
<dbReference type="EMBL" id="OX459118">
    <property type="protein sequence ID" value="CAI9088730.1"/>
    <property type="molecule type" value="Genomic_DNA"/>
</dbReference>
<feature type="transmembrane region" description="Helical" evidence="1">
    <location>
        <begin position="196"/>
        <end position="222"/>
    </location>
</feature>
<keyword evidence="1" id="KW-0472">Membrane</keyword>